<dbReference type="Proteomes" id="UP000821865">
    <property type="component" value="Chromosome 1"/>
</dbReference>
<organism evidence="1 2">
    <name type="scientific">Dermacentor silvarum</name>
    <name type="common">Tick</name>
    <dbReference type="NCBI Taxonomy" id="543639"/>
    <lineage>
        <taxon>Eukaryota</taxon>
        <taxon>Metazoa</taxon>
        <taxon>Ecdysozoa</taxon>
        <taxon>Arthropoda</taxon>
        <taxon>Chelicerata</taxon>
        <taxon>Arachnida</taxon>
        <taxon>Acari</taxon>
        <taxon>Parasitiformes</taxon>
        <taxon>Ixodida</taxon>
        <taxon>Ixodoidea</taxon>
        <taxon>Ixodidae</taxon>
        <taxon>Rhipicephalinae</taxon>
        <taxon>Dermacentor</taxon>
    </lineage>
</organism>
<evidence type="ECO:0000313" key="1">
    <source>
        <dbReference type="EMBL" id="KAH7981221.1"/>
    </source>
</evidence>
<protein>
    <submittedName>
        <fullName evidence="1">Uncharacterized protein</fullName>
    </submittedName>
</protein>
<keyword evidence="2" id="KW-1185">Reference proteome</keyword>
<evidence type="ECO:0000313" key="2">
    <source>
        <dbReference type="Proteomes" id="UP000821865"/>
    </source>
</evidence>
<accession>A0ACB8E3U6</accession>
<sequence>MRYSGPPRRRRVAAPGRIPPIWATRSTRRHTLWPPRYRPLGSLYFVPFQGGGPVEAPGACGGPSAQANMDTILPLLQFEWNGCTFGRYIPAVPKGATAAVASSWHMATPGDPPMPTPPFGWPKSLEWHQRHLRSQSRRGWHQQVFPWRAPAPPWTLGSLPQDRPGYGSGTSKRLAVTVVGAPEGGSGPYRPRDQNNPEIPRKENKMPASHMHLPPFLAMANKLPSPTTATHVPRHPPGAAAFRNKNSAAAAPLPSSLRVAFGGDDSCASPALSKRNEVSDIMSPMNQASGSGGNYRAGGGDDGGVPESDALGVKPKKPPRMNMKFTKSSSERSGGNAPYNSGNKAFARAPPFGNVPRHTV</sequence>
<name>A0ACB8E3U6_DERSI</name>
<dbReference type="EMBL" id="CM023470">
    <property type="protein sequence ID" value="KAH7981221.1"/>
    <property type="molecule type" value="Genomic_DNA"/>
</dbReference>
<gene>
    <name evidence="1" type="ORF">HPB49_022432</name>
</gene>
<proteinExistence type="predicted"/>
<comment type="caution">
    <text evidence="1">The sequence shown here is derived from an EMBL/GenBank/DDBJ whole genome shotgun (WGS) entry which is preliminary data.</text>
</comment>
<reference evidence="1" key="1">
    <citation type="submission" date="2020-05" db="EMBL/GenBank/DDBJ databases">
        <title>Large-scale comparative analyses of tick genomes elucidate their genetic diversity and vector capacities.</title>
        <authorList>
            <person name="Jia N."/>
            <person name="Wang J."/>
            <person name="Shi W."/>
            <person name="Du L."/>
            <person name="Sun Y."/>
            <person name="Zhan W."/>
            <person name="Jiang J."/>
            <person name="Wang Q."/>
            <person name="Zhang B."/>
            <person name="Ji P."/>
            <person name="Sakyi L.B."/>
            <person name="Cui X."/>
            <person name="Yuan T."/>
            <person name="Jiang B."/>
            <person name="Yang W."/>
            <person name="Lam T.T.-Y."/>
            <person name="Chang Q."/>
            <person name="Ding S."/>
            <person name="Wang X."/>
            <person name="Zhu J."/>
            <person name="Ruan X."/>
            <person name="Zhao L."/>
            <person name="Wei J."/>
            <person name="Que T."/>
            <person name="Du C."/>
            <person name="Cheng J."/>
            <person name="Dai P."/>
            <person name="Han X."/>
            <person name="Huang E."/>
            <person name="Gao Y."/>
            <person name="Liu J."/>
            <person name="Shao H."/>
            <person name="Ye R."/>
            <person name="Li L."/>
            <person name="Wei W."/>
            <person name="Wang X."/>
            <person name="Wang C."/>
            <person name="Yang T."/>
            <person name="Huo Q."/>
            <person name="Li W."/>
            <person name="Guo W."/>
            <person name="Chen H."/>
            <person name="Zhou L."/>
            <person name="Ni X."/>
            <person name="Tian J."/>
            <person name="Zhou Y."/>
            <person name="Sheng Y."/>
            <person name="Liu T."/>
            <person name="Pan Y."/>
            <person name="Xia L."/>
            <person name="Li J."/>
            <person name="Zhao F."/>
            <person name="Cao W."/>
        </authorList>
    </citation>
    <scope>NUCLEOTIDE SEQUENCE</scope>
    <source>
        <strain evidence="1">Dsil-2018</strain>
    </source>
</reference>